<evidence type="ECO:0000256" key="4">
    <source>
        <dbReference type="ARBA" id="ARBA00022837"/>
    </source>
</evidence>
<feature type="repeat" description="WD" evidence="5">
    <location>
        <begin position="431"/>
        <end position="462"/>
    </location>
</feature>
<feature type="region of interest" description="Disordered" evidence="6">
    <location>
        <begin position="1205"/>
        <end position="1243"/>
    </location>
</feature>
<feature type="region of interest" description="Disordered" evidence="6">
    <location>
        <begin position="1255"/>
        <end position="1284"/>
    </location>
</feature>
<feature type="compositionally biased region" description="Basic residues" evidence="6">
    <location>
        <begin position="1492"/>
        <end position="1501"/>
    </location>
</feature>
<evidence type="ECO:0000256" key="1">
    <source>
        <dbReference type="ARBA" id="ARBA00014901"/>
    </source>
</evidence>
<feature type="domain" description="EF-hand" evidence="7">
    <location>
        <begin position="53"/>
        <end position="88"/>
    </location>
</feature>
<dbReference type="PANTHER" id="PTHR44324">
    <property type="entry name" value="WD40 REPEAT DOMAIN 95"/>
    <property type="match status" value="1"/>
</dbReference>
<keyword evidence="2" id="KW-0479">Metal-binding</keyword>
<feature type="compositionally biased region" description="Polar residues" evidence="6">
    <location>
        <begin position="1401"/>
        <end position="1412"/>
    </location>
</feature>
<dbReference type="Proteomes" id="UP001476798">
    <property type="component" value="Unassembled WGS sequence"/>
</dbReference>
<feature type="region of interest" description="Disordered" evidence="6">
    <location>
        <begin position="1401"/>
        <end position="1432"/>
    </location>
</feature>
<gene>
    <name evidence="8" type="ORF">GOODEAATRI_030143</name>
</gene>
<dbReference type="PROSITE" id="PS50294">
    <property type="entry name" value="WD_REPEATS_REGION"/>
    <property type="match status" value="1"/>
</dbReference>
<dbReference type="InterPro" id="IPR036322">
    <property type="entry name" value="WD40_repeat_dom_sf"/>
</dbReference>
<dbReference type="PROSITE" id="PS50222">
    <property type="entry name" value="EF_HAND_2"/>
    <property type="match status" value="1"/>
</dbReference>
<dbReference type="InterPro" id="IPR018247">
    <property type="entry name" value="EF_Hand_1_Ca_BS"/>
</dbReference>
<dbReference type="SUPFAM" id="SSF101908">
    <property type="entry name" value="Putative isomerase YbhE"/>
    <property type="match status" value="1"/>
</dbReference>
<feature type="compositionally biased region" description="Basic and acidic residues" evidence="6">
    <location>
        <begin position="1150"/>
        <end position="1161"/>
    </location>
</feature>
<dbReference type="SUPFAM" id="SSF50978">
    <property type="entry name" value="WD40 repeat-like"/>
    <property type="match status" value="1"/>
</dbReference>
<evidence type="ECO:0000256" key="3">
    <source>
        <dbReference type="ARBA" id="ARBA00022737"/>
    </source>
</evidence>
<feature type="compositionally biased region" description="Polar residues" evidence="6">
    <location>
        <begin position="1208"/>
        <end position="1240"/>
    </location>
</feature>
<dbReference type="SUPFAM" id="SSF47473">
    <property type="entry name" value="EF-hand"/>
    <property type="match status" value="1"/>
</dbReference>
<dbReference type="InterPro" id="IPR011992">
    <property type="entry name" value="EF-hand-dom_pair"/>
</dbReference>
<evidence type="ECO:0000313" key="8">
    <source>
        <dbReference type="EMBL" id="MEQ2160115.1"/>
    </source>
</evidence>
<protein>
    <recommendedName>
        <fullName evidence="1">WD repeat-containing protein on Y chromosome</fullName>
    </recommendedName>
</protein>
<dbReference type="Gene3D" id="1.10.238.10">
    <property type="entry name" value="EF-hand"/>
    <property type="match status" value="1"/>
</dbReference>
<comment type="caution">
    <text evidence="8">The sequence shown here is derived from an EMBL/GenBank/DDBJ whole genome shotgun (WGS) entry which is preliminary data.</text>
</comment>
<keyword evidence="5" id="KW-0853">WD repeat</keyword>
<dbReference type="SMART" id="SM00320">
    <property type="entry name" value="WD40"/>
    <property type="match status" value="7"/>
</dbReference>
<keyword evidence="9" id="KW-1185">Reference proteome</keyword>
<feature type="non-terminal residue" evidence="8">
    <location>
        <position position="1"/>
    </location>
</feature>
<reference evidence="8 9" key="1">
    <citation type="submission" date="2021-06" db="EMBL/GenBank/DDBJ databases">
        <authorList>
            <person name="Palmer J.M."/>
        </authorList>
    </citation>
    <scope>NUCLEOTIDE SEQUENCE [LARGE SCALE GENOMIC DNA]</scope>
    <source>
        <strain evidence="8 9">GA_2019</strain>
        <tissue evidence="8">Muscle</tissue>
    </source>
</reference>
<feature type="compositionally biased region" description="Basic and acidic residues" evidence="6">
    <location>
        <begin position="1413"/>
        <end position="1422"/>
    </location>
</feature>
<feature type="region of interest" description="Disordered" evidence="6">
    <location>
        <begin position="1125"/>
        <end position="1162"/>
    </location>
</feature>
<dbReference type="InterPro" id="IPR051242">
    <property type="entry name" value="WD-EF-hand_domain"/>
</dbReference>
<dbReference type="PROSITE" id="PS50082">
    <property type="entry name" value="WD_REPEATS_2"/>
    <property type="match status" value="1"/>
</dbReference>
<name>A0ABV0MLX7_9TELE</name>
<dbReference type="CDD" id="cd00051">
    <property type="entry name" value="EFh"/>
    <property type="match status" value="1"/>
</dbReference>
<evidence type="ECO:0000256" key="2">
    <source>
        <dbReference type="ARBA" id="ARBA00022723"/>
    </source>
</evidence>
<dbReference type="InterPro" id="IPR002048">
    <property type="entry name" value="EF_hand_dom"/>
</dbReference>
<feature type="compositionally biased region" description="Basic and acidic residues" evidence="6">
    <location>
        <begin position="1266"/>
        <end position="1279"/>
    </location>
</feature>
<evidence type="ECO:0000259" key="7">
    <source>
        <dbReference type="PROSITE" id="PS50222"/>
    </source>
</evidence>
<dbReference type="Pfam" id="PF00400">
    <property type="entry name" value="WD40"/>
    <property type="match status" value="3"/>
</dbReference>
<accession>A0ABV0MLX7</accession>
<evidence type="ECO:0000313" key="9">
    <source>
        <dbReference type="Proteomes" id="UP001476798"/>
    </source>
</evidence>
<proteinExistence type="predicted"/>
<evidence type="ECO:0000256" key="5">
    <source>
        <dbReference type="PROSITE-ProRule" id="PRU00221"/>
    </source>
</evidence>
<dbReference type="PANTHER" id="PTHR44324:SF6">
    <property type="entry name" value="EF-HAND CALCIUM BINDING DOMAIN 8"/>
    <property type="match status" value="1"/>
</dbReference>
<evidence type="ECO:0000256" key="6">
    <source>
        <dbReference type="SAM" id="MobiDB-lite"/>
    </source>
</evidence>
<sequence length="1664" mass="188252">VSLLTGYNLVELEVTRTLKSMEMCISKSPSNMNTPTEIESSPDTNAEKLFTVEKIPEIVHLFKEGDVDKSGGLDIDEFYEVMTKINPDMSKEEAHVLHMKIDTNCDRTVDLGELLHYFLQRNEKTVALDYRNILFHNDFTYIHNECLKPVVKIICLLLTDTSDFRGYCSGESMRSYKYFAYITISSNGLLKMWLNEFKLWQTVRLYERDMIRPAFHHTPIMVVTDAVYIHELGMLGVSTSNREILFYGIDSAYNVTKIRFAILEEEITAMDYYCAGNTGIMACGDAKGYLFVFVSYYVFDNGLFCQSKLQFTPSQHYPTVTVSSLLTRTNKEFHSLRFYAFEDMCTEVQYIPALQSFSMCGKRATSMALIHCIFNQESGTVTPHKQTFKSRGSCCKCVAYSPWSRFFLTGGETGFLYVWLPHKTTSFKHKLKGHNKSLTQIIYNSVEKIFVSISIDQNVRIWGDGEWTCKQSIFPSGMTSTGPITSVYYNIHNNELFIANSDIAKCLGRGTNVFHNTLRSHNRPLCSMLYHSIYKQVISVCQKGKLTVWDTLTGKAVMEFAISDAKVVGPTCISFDEVKRKLITISCDRKVKQWNFNSGELLDAQKVKLPNDVTSLLCINDMFISTKGSSKILQLNPKGKLKNVLEHFLLDTICSMDYFDNNLITASSNGNVLTWDLEASEVEGYINTTISPRTHRLKFDLGQLLHQFNLLHESTKRCEKERVLIVKCLRSREVGPKTATLLIVEDVYITAWSTTLHGGMVGKFKAVKRDDSKITCVSVSETETILLTGDSNGVVCLYDIREFGLQTKDNEEYETVNGWKIPLQSTPLLGSWQAGLSELVSVACDPAFEKIFTAELEYNVKLWTSTGTFVGIFGKDRWVNMVQRKVVPITKETEKVCLQSKPEHHDEEKEGEEVAEELHLTRMVKTMPFMIDFIDVLTEKNNYSLLDSEVELVDKVIEKVSIVKFLYTRCLEEEYNDILQPVLMRFNIPLELETLVKFAINDEKKKLSTFEALVNSQAFKTQQITNETLATTEGTETMETPEKRHLLTYFGKHRTKNINLSKIVKSPKLSDEVKLQLKAQWPVNLYPIGSTEPLTDVTITKSPVKSMPEKKTTLVKLPPMLTEVQPAQTQPKPYPPKTPASAGPTRHSKSKQEGEFEKDSTRQTLQTLNIILPLPECSKKFNSLREQLKLVKHKVLTLEGPSKDIESTTEVQQGSDYSAKQSSTSTVATKEFFSPSTTKETPVLANEQIPEPCFPQPLLRSPWLEKSPDSEVTPPHEEIQQTELSLPLPPKSKVVKFTEPLVKSQFTKTYTSTHRMMPIKSILRNTGTEKQMPVKERDLVQPLQTSTKMQTTKSQSKLPPLINSVSEGFLVQTQHPLESIYKQISDQYSTSGRQMFGGLASQFSPHTSATKKTTVDRADQKQQKQQLLKPSTSERIQIIKSGLRKFQPVTIQPKGQTTSQTTSLPPISKKVSIVQSQQKLHQLMAPAGPTTRQHRGTRGHTHQRETNLQPLSALLKKVQPPHTEQRSHPPMTPAGPTRPAGSSGTHASARGHAHEREANLQPSPTHLKKVQLLQTEQKPHPPMSPASPTMPVGSSIPHRCTRGYTHERETNLRPSHAQLKQVHTPQNEYKPHPPMTPAGPTRPVRSSRTQRCARGHTNEKEKNL</sequence>
<organism evidence="8 9">
    <name type="scientific">Goodea atripinnis</name>
    <dbReference type="NCBI Taxonomy" id="208336"/>
    <lineage>
        <taxon>Eukaryota</taxon>
        <taxon>Metazoa</taxon>
        <taxon>Chordata</taxon>
        <taxon>Craniata</taxon>
        <taxon>Vertebrata</taxon>
        <taxon>Euteleostomi</taxon>
        <taxon>Actinopterygii</taxon>
        <taxon>Neopterygii</taxon>
        <taxon>Teleostei</taxon>
        <taxon>Neoteleostei</taxon>
        <taxon>Acanthomorphata</taxon>
        <taxon>Ovalentaria</taxon>
        <taxon>Atherinomorphae</taxon>
        <taxon>Cyprinodontiformes</taxon>
        <taxon>Goodeidae</taxon>
        <taxon>Goodea</taxon>
    </lineage>
</organism>
<dbReference type="InterPro" id="IPR001680">
    <property type="entry name" value="WD40_rpt"/>
</dbReference>
<dbReference type="PROSITE" id="PS00018">
    <property type="entry name" value="EF_HAND_1"/>
    <property type="match status" value="1"/>
</dbReference>
<dbReference type="EMBL" id="JAHRIO010004668">
    <property type="protein sequence ID" value="MEQ2160115.1"/>
    <property type="molecule type" value="Genomic_DNA"/>
</dbReference>
<dbReference type="InterPro" id="IPR015943">
    <property type="entry name" value="WD40/YVTN_repeat-like_dom_sf"/>
</dbReference>
<feature type="region of interest" description="Disordered" evidence="6">
    <location>
        <begin position="1485"/>
        <end position="1664"/>
    </location>
</feature>
<keyword evidence="3" id="KW-0677">Repeat</keyword>
<keyword evidence="4" id="KW-0106">Calcium</keyword>
<dbReference type="Gene3D" id="2.130.10.10">
    <property type="entry name" value="YVTN repeat-like/Quinoprotein amine dehydrogenase"/>
    <property type="match status" value="3"/>
</dbReference>